<feature type="signal peptide" evidence="2">
    <location>
        <begin position="1"/>
        <end position="30"/>
    </location>
</feature>
<evidence type="ECO:0000313" key="4">
    <source>
        <dbReference type="Proteomes" id="UP000774617"/>
    </source>
</evidence>
<keyword evidence="4" id="KW-1185">Reference proteome</keyword>
<sequence length="150" mass="16060">MPPILHPRSRQTASLFSATLLASFFVVGLPHILPCPVDARAANDSGESLDGQSPPRRRRRRRCVSEDQMATRQVAAGEEPSAAPVSMASPEDADSGFGISGRRRECPVPKPGGLVGQILGFDDQHRAKRPVIVEGVRSSRAAHAKEDGES</sequence>
<protein>
    <submittedName>
        <fullName evidence="3">Uncharacterized protein</fullName>
    </submittedName>
</protein>
<organism evidence="3 4">
    <name type="scientific">Macrophomina phaseolina</name>
    <dbReference type="NCBI Taxonomy" id="35725"/>
    <lineage>
        <taxon>Eukaryota</taxon>
        <taxon>Fungi</taxon>
        <taxon>Dikarya</taxon>
        <taxon>Ascomycota</taxon>
        <taxon>Pezizomycotina</taxon>
        <taxon>Dothideomycetes</taxon>
        <taxon>Dothideomycetes incertae sedis</taxon>
        <taxon>Botryosphaeriales</taxon>
        <taxon>Botryosphaeriaceae</taxon>
        <taxon>Macrophomina</taxon>
    </lineage>
</organism>
<evidence type="ECO:0000256" key="2">
    <source>
        <dbReference type="SAM" id="SignalP"/>
    </source>
</evidence>
<feature type="region of interest" description="Disordered" evidence="1">
    <location>
        <begin position="39"/>
        <end position="111"/>
    </location>
</feature>
<dbReference type="Proteomes" id="UP000774617">
    <property type="component" value="Unassembled WGS sequence"/>
</dbReference>
<dbReference type="PANTHER" id="PTHR40020:SF1">
    <property type="entry name" value="CYTOCHROME C OXIDASE ASSEMBLY FACTOR 2"/>
    <property type="match status" value="1"/>
</dbReference>
<proteinExistence type="predicted"/>
<comment type="caution">
    <text evidence="3">The sequence shown here is derived from an EMBL/GenBank/DDBJ whole genome shotgun (WGS) entry which is preliminary data.</text>
</comment>
<evidence type="ECO:0000313" key="3">
    <source>
        <dbReference type="EMBL" id="KAH7043219.1"/>
    </source>
</evidence>
<evidence type="ECO:0000256" key="1">
    <source>
        <dbReference type="SAM" id="MobiDB-lite"/>
    </source>
</evidence>
<dbReference type="EMBL" id="JAGTJR010000023">
    <property type="protein sequence ID" value="KAH7043219.1"/>
    <property type="molecule type" value="Genomic_DNA"/>
</dbReference>
<feature type="chain" id="PRO_5047052992" evidence="2">
    <location>
        <begin position="31"/>
        <end position="150"/>
    </location>
</feature>
<gene>
    <name evidence="3" type="ORF">B0J12DRAFT_196395</name>
</gene>
<name>A0ABQ8G2W2_9PEZI</name>
<dbReference type="PANTHER" id="PTHR40020">
    <property type="entry name" value="CYTOCHROME C OXIDASE ASSEMBLY FACTOR 2"/>
    <property type="match status" value="1"/>
</dbReference>
<keyword evidence="2" id="KW-0732">Signal</keyword>
<reference evidence="3 4" key="1">
    <citation type="journal article" date="2021" name="Nat. Commun.">
        <title>Genetic determinants of endophytism in the Arabidopsis root mycobiome.</title>
        <authorList>
            <person name="Mesny F."/>
            <person name="Miyauchi S."/>
            <person name="Thiergart T."/>
            <person name="Pickel B."/>
            <person name="Atanasova L."/>
            <person name="Karlsson M."/>
            <person name="Huettel B."/>
            <person name="Barry K.W."/>
            <person name="Haridas S."/>
            <person name="Chen C."/>
            <person name="Bauer D."/>
            <person name="Andreopoulos W."/>
            <person name="Pangilinan J."/>
            <person name="LaButti K."/>
            <person name="Riley R."/>
            <person name="Lipzen A."/>
            <person name="Clum A."/>
            <person name="Drula E."/>
            <person name="Henrissat B."/>
            <person name="Kohler A."/>
            <person name="Grigoriev I.V."/>
            <person name="Martin F.M."/>
            <person name="Hacquard S."/>
        </authorList>
    </citation>
    <scope>NUCLEOTIDE SEQUENCE [LARGE SCALE GENOMIC DNA]</scope>
    <source>
        <strain evidence="3 4">MPI-SDFR-AT-0080</strain>
    </source>
</reference>
<accession>A0ABQ8G2W2</accession>